<feature type="compositionally biased region" description="Acidic residues" evidence="7">
    <location>
        <begin position="2356"/>
        <end position="2382"/>
    </location>
</feature>
<feature type="coiled-coil region" evidence="6">
    <location>
        <begin position="432"/>
        <end position="511"/>
    </location>
</feature>
<dbReference type="OrthoDB" id="343070at2759"/>
<feature type="compositionally biased region" description="Gly residues" evidence="7">
    <location>
        <begin position="2475"/>
        <end position="2484"/>
    </location>
</feature>
<reference evidence="12" key="1">
    <citation type="submission" date="2025-08" db="UniProtKB">
        <authorList>
            <consortium name="RefSeq"/>
        </authorList>
    </citation>
    <scope>IDENTIFICATION</scope>
    <source>
        <tissue evidence="12">Whole sample</tissue>
    </source>
</reference>
<feature type="coiled-coil region" evidence="6">
    <location>
        <begin position="61"/>
        <end position="380"/>
    </location>
</feature>
<feature type="domain" description="Nucleoprotein TPR/MPL1" evidence="9">
    <location>
        <begin position="182"/>
        <end position="257"/>
    </location>
</feature>
<evidence type="ECO:0000256" key="7">
    <source>
        <dbReference type="SAM" id="MobiDB-lite"/>
    </source>
</evidence>
<feature type="region of interest" description="Disordered" evidence="7">
    <location>
        <begin position="1722"/>
        <end position="1793"/>
    </location>
</feature>
<dbReference type="GO" id="GO:0017056">
    <property type="term" value="F:structural constituent of nuclear pore"/>
    <property type="evidence" value="ECO:0007669"/>
    <property type="project" value="TreeGrafter"/>
</dbReference>
<feature type="compositionally biased region" description="Polar residues" evidence="7">
    <location>
        <begin position="1939"/>
        <end position="1949"/>
    </location>
</feature>
<feature type="coiled-coil region" evidence="6">
    <location>
        <begin position="1137"/>
        <end position="1171"/>
    </location>
</feature>
<feature type="compositionally biased region" description="Polar residues" evidence="7">
    <location>
        <begin position="2013"/>
        <end position="2054"/>
    </location>
</feature>
<feature type="compositionally biased region" description="Polar residues" evidence="7">
    <location>
        <begin position="2304"/>
        <end position="2316"/>
    </location>
</feature>
<feature type="coiled-coil region" evidence="6">
    <location>
        <begin position="1208"/>
        <end position="1501"/>
    </location>
</feature>
<feature type="compositionally biased region" description="Basic and acidic residues" evidence="7">
    <location>
        <begin position="2000"/>
        <end position="2012"/>
    </location>
</feature>
<evidence type="ECO:0000259" key="9">
    <source>
        <dbReference type="Pfam" id="PF25481"/>
    </source>
</evidence>
<feature type="region of interest" description="Disordered" evidence="7">
    <location>
        <begin position="2218"/>
        <end position="2237"/>
    </location>
</feature>
<organism evidence="11 12">
    <name type="scientific">Crassostrea virginica</name>
    <name type="common">Eastern oyster</name>
    <dbReference type="NCBI Taxonomy" id="6565"/>
    <lineage>
        <taxon>Eukaryota</taxon>
        <taxon>Metazoa</taxon>
        <taxon>Spiralia</taxon>
        <taxon>Lophotrochozoa</taxon>
        <taxon>Mollusca</taxon>
        <taxon>Bivalvia</taxon>
        <taxon>Autobranchia</taxon>
        <taxon>Pteriomorphia</taxon>
        <taxon>Ostreida</taxon>
        <taxon>Ostreoidea</taxon>
        <taxon>Ostreidae</taxon>
        <taxon>Crassostrea</taxon>
    </lineage>
</organism>
<evidence type="ECO:0000313" key="12">
    <source>
        <dbReference type="RefSeq" id="XP_022314133.1"/>
    </source>
</evidence>
<comment type="subcellular location">
    <subcellularLocation>
        <location evidence="1">Nucleus</location>
    </subcellularLocation>
</comment>
<keyword evidence="5" id="KW-0539">Nucleus</keyword>
<dbReference type="InterPro" id="IPR057577">
    <property type="entry name" value="Nucleoprot-TPR/MLP1_dom"/>
</dbReference>
<feature type="compositionally biased region" description="Low complexity" evidence="7">
    <location>
        <begin position="2463"/>
        <end position="2474"/>
    </location>
</feature>
<keyword evidence="4 6" id="KW-0175">Coiled coil</keyword>
<feature type="compositionally biased region" description="Low complexity" evidence="7">
    <location>
        <begin position="1852"/>
        <end position="1864"/>
    </location>
</feature>
<evidence type="ECO:0000256" key="3">
    <source>
        <dbReference type="ARBA" id="ARBA00019789"/>
    </source>
</evidence>
<feature type="compositionally biased region" description="Polar residues" evidence="7">
    <location>
        <begin position="2431"/>
        <end position="2459"/>
    </location>
</feature>
<feature type="compositionally biased region" description="Polar residues" evidence="7">
    <location>
        <begin position="1648"/>
        <end position="1658"/>
    </location>
</feature>
<accession>A0A8B8CEC7</accession>
<dbReference type="InterPro" id="IPR057974">
    <property type="entry name" value="NUA/TPR/MLP1-2-like_dom"/>
</dbReference>
<dbReference type="Pfam" id="PF07926">
    <property type="entry name" value="TPR_MLP1_2"/>
    <property type="match status" value="1"/>
</dbReference>
<proteinExistence type="inferred from homology"/>
<keyword evidence="11" id="KW-1185">Reference proteome</keyword>
<protein>
    <recommendedName>
        <fullName evidence="3">Nucleoprotein TPR</fullName>
    </recommendedName>
</protein>
<feature type="domain" description="Nucleoprotein TPR/MLP1-2" evidence="8">
    <location>
        <begin position="1047"/>
        <end position="1175"/>
    </location>
</feature>
<evidence type="ECO:0000259" key="10">
    <source>
        <dbReference type="Pfam" id="PF25785"/>
    </source>
</evidence>
<evidence type="ECO:0000256" key="6">
    <source>
        <dbReference type="SAM" id="Coils"/>
    </source>
</evidence>
<name>A0A8B8CEC7_CRAVI</name>
<feature type="region of interest" description="Disordered" evidence="7">
    <location>
        <begin position="920"/>
        <end position="942"/>
    </location>
</feature>
<dbReference type="PANTHER" id="PTHR18898:SF2">
    <property type="entry name" value="NUCLEOPROTEIN TPR"/>
    <property type="match status" value="1"/>
</dbReference>
<feature type="compositionally biased region" description="Polar residues" evidence="7">
    <location>
        <begin position="1736"/>
        <end position="1745"/>
    </location>
</feature>
<evidence type="ECO:0000313" key="11">
    <source>
        <dbReference type="Proteomes" id="UP000694844"/>
    </source>
</evidence>
<evidence type="ECO:0000256" key="5">
    <source>
        <dbReference type="ARBA" id="ARBA00023242"/>
    </source>
</evidence>
<feature type="region of interest" description="Disordered" evidence="7">
    <location>
        <begin position="1530"/>
        <end position="1567"/>
    </location>
</feature>
<gene>
    <name evidence="12" type="primary">LOC111118796</name>
</gene>
<feature type="compositionally biased region" description="Polar residues" evidence="7">
    <location>
        <begin position="1759"/>
        <end position="1777"/>
    </location>
</feature>
<dbReference type="Proteomes" id="UP000694844">
    <property type="component" value="Chromosome 2"/>
</dbReference>
<dbReference type="Pfam" id="PF25481">
    <property type="entry name" value="Nucleoprot-TPR"/>
    <property type="match status" value="1"/>
</dbReference>
<feature type="coiled-coil region" evidence="6">
    <location>
        <begin position="550"/>
        <end position="610"/>
    </location>
</feature>
<dbReference type="Pfam" id="PF25785">
    <property type="entry name" value="TPR"/>
    <property type="match status" value="1"/>
</dbReference>
<dbReference type="GO" id="GO:0034399">
    <property type="term" value="C:nuclear periphery"/>
    <property type="evidence" value="ECO:0007669"/>
    <property type="project" value="UniProtKB-ARBA"/>
</dbReference>
<dbReference type="RefSeq" id="XP_022314133.1">
    <property type="nucleotide sequence ID" value="XM_022458425.1"/>
</dbReference>
<dbReference type="GO" id="GO:0006406">
    <property type="term" value="P:mRNA export from nucleus"/>
    <property type="evidence" value="ECO:0007669"/>
    <property type="project" value="TreeGrafter"/>
</dbReference>
<feature type="compositionally biased region" description="Polar residues" evidence="7">
    <location>
        <begin position="1885"/>
        <end position="1894"/>
    </location>
</feature>
<dbReference type="GeneID" id="111118796"/>
<feature type="compositionally biased region" description="Basic and acidic residues" evidence="7">
    <location>
        <begin position="2394"/>
        <end position="2422"/>
    </location>
</feature>
<dbReference type="Gene3D" id="1.10.287.1490">
    <property type="match status" value="1"/>
</dbReference>
<dbReference type="GO" id="GO:0006606">
    <property type="term" value="P:protein import into nucleus"/>
    <property type="evidence" value="ECO:0007669"/>
    <property type="project" value="InterPro"/>
</dbReference>
<feature type="compositionally biased region" description="Acidic residues" evidence="7">
    <location>
        <begin position="2151"/>
        <end position="2165"/>
    </location>
</feature>
<feature type="region of interest" description="Disordered" evidence="7">
    <location>
        <begin position="1635"/>
        <end position="1667"/>
    </location>
</feature>
<feature type="region of interest" description="Disordered" evidence="7">
    <location>
        <begin position="1846"/>
        <end position="2193"/>
    </location>
</feature>
<evidence type="ECO:0000256" key="1">
    <source>
        <dbReference type="ARBA" id="ARBA00004123"/>
    </source>
</evidence>
<dbReference type="KEGG" id="cvn:111118796"/>
<dbReference type="GO" id="GO:1901673">
    <property type="term" value="P:regulation of mitotic spindle assembly"/>
    <property type="evidence" value="ECO:0007669"/>
    <property type="project" value="TreeGrafter"/>
</dbReference>
<feature type="coiled-coil region" evidence="6">
    <location>
        <begin position="947"/>
        <end position="988"/>
    </location>
</feature>
<feature type="domain" description="NUA/TPR/MLP1-2-like" evidence="10">
    <location>
        <begin position="476"/>
        <end position="575"/>
    </location>
</feature>
<sequence length="2493" mass="282561">MAGIESYRPPDLNNILEQQELNQLSADIKQKIQNVFKSRTEQYEDLKVKYERLTVTSEHRQLEVENQLADVQNKVERLTAENDQLKKDFAETDEKLKAASEKLKSFQEGENSSLTTQLRLTRANETLESEKRDLTVLLEKRSKEIERLNEEWSDLSDKLAHANREKCEAQAQVTEFQSQIGTSQFTQKRLSEEKEALQRQIDLLNKDLADKIQQLFNVRKEQSARNLDLQSRLEEQTDENEHLQNTLEALRKTNAEQTKKIDQYIEKLHDAHNNQVQSDEQFRQELEANQKLADLYKGQATDLEEKCKELMRAVEELRGLLKEASSSYSELRNQHQSDVERLNVELADRDNQIQNLRRELENANELIDELKKKATTSEHVETLFPHAAATSKLVNSGMSLTQIYNEYMQASENLYLEKEETKRLNSYIDTILQEIEEKAPLIRKQREDYEQSLETIEQMNKQLDSALVESEKMRVEADQANRKYNYLKRENKKLTQQTEDLSNQVQYLVKEIEEVKSGRIVREDDISCWNISSTTSAEVISGHLVTFRDIQDLQRRNQELLEVVRELGERKDEEESLATEEKTKDLKDELERALNEMQELKSARDRQATMVESIVRQRDYYRVLLQEKEEGIGQAMEMTSSVVMTPLKSPIGRSPLKSPAPDKALEEAKSAYKQCQEEYEKYRTEMKEQIRMLNEDLRGKESKISEMLRQNMKLSSQLEYGAEKSKILQGNAEGYKRELASLREKEKKLFTSVAKHEQTINTLRQDFLSTQERLSRAEAQCHHLNTEKELLKSSEQRLLLDIDNLRREKTSQSMLMANLQSIQNTLEHSEREVKSRYMNQIEKLELELNTARRNLTAAQDEHKAVVQLWENQTQQLRQQLEGEIKNQENVKKILQETRQQLEQTKEQLKTTETNLAEAQKRPWSGATRTAAPVASPARDSMASAEEVKTLKYQITEAKREIQNLKEQLERSKQHVTEYKTMADNLQKALSEQSECTKQFEEQLKKEREDKQSSLSRLTSLGEVHQKQVDDLMKGLDEQHKLNGDLRKQLTRVQQEFEEAVLTRDTALSQEAAAREECSQQVQMASEAKDKYQRELMLHAADVEALGTIKKQLEEFHSKFTTEQEIRLKAEKELEDAKNSWVEQERILKQECQRLEQRCEEFSSQNNILHQQMEKMSNDVMTIQKAVTRSGSPQKLADVSFDEDSVRSSEQLQEVIRFLRKEKEIALSKLEIVQTESNSVKHRYERQQKELEEVKQNLTEQQIKAQANIQTAAQHAELMRKVETLNILTDSNKLLREDKTRLEQLVTELEAKVSTLETSIDPLQASLRDLTTEKEALVIERDSLKNEVGRWKSRANHLIEQANRTDPDEQKKIIQERDALKLRVKNLMDESLKQSQEKTKLVADVKSANEELMRVKKTLQDVTNAKQELNNRVNTVQLDLNQARNAIVMKEKEIAQIKNNLADKENELTQVKTKVTQQETEIKGLKDEVEEKTKEGEKKNKTINQLRMIGRKYKDQWEACNKELLELKTKTEAEQPSLEGATPTSAEVEKQVASVKEQLTQTTQERDELEQKLEAQSEEFGGAKAQLNQIQQENTQLKTEVDQLKNKNTEHEQKQNQSKNVLQAVKKKISSQNEEISKLTAENTELKQKLSTSEQSTGATEEAESRMAAMKSTFENRISNLTKEVSENAQQVKTLTTEVAEKTKLVDQLTAEKTALQEKITAQQKQIDAQPKPVAPQPQTARQAANVNVERARPVDRSNAPVTESPKTANIKPMSTSPAAVRPQAPPSQSQMAGSRVIANIRPMAIAPTSISPLAVTVPTPTATVMPTTVSQHENTDSNEVTQAQLSPVMTSRPTQQVQRVTPQVEATADSSTPTGGLVVHEVPSIQEQTVTQSEVEAPAASAPGDNAEGQSTSASVTPSTSSSSVTREVTPVTTVSGVRDSTMTSSVREGQSLGKRTRDEAEGQGEEVEAKRSKVSTAQGSPIPAITVTDEHANTQTVTVEHEDQEPQRESTENPPQNTAQETEVSLVPSESTASFDITEDSQTLSESQGQQNVEELQEEDEEGEEVEEDEEEEEEEEEVHEEEEDEGDDAIIILESDDEEGKEEEEEEEDEDEDEEEEEEMAEDEEDFNDEEMEGVYTESQLDEMHAMTEEDDDDDVIQLDDDSNDRQMESQGGEVPQTTQPPPSTTPSVLFGQRVPMTVERQTSMNRQLAPFILGGQTGTFEEGEDGIVPSTPTLFVPNRGDGYAEVVSSPRISNQRFTFGGLGESSLAQPELGELASQGALGGMESTSMDLSQLDEGTGRSVPSTPLRTTAPVTISEAAIASALNPQTSTASSTGETRESTPAQPEAESTGGQEEEGVLEEGGGEQTEEELTELTEASEPEAASSQDETTEQEKESASAPKEEEPGSSQEKTESSEKPKIQPIVWEGTSPSTSQQPRTRPITTRGTAPRGQLQNRGTRGGMYQRGRGPMQRGRGGNRGNRGGVYRSPNMY</sequence>
<dbReference type="GO" id="GO:0005643">
    <property type="term" value="C:nuclear pore"/>
    <property type="evidence" value="ECO:0007669"/>
    <property type="project" value="TreeGrafter"/>
</dbReference>
<evidence type="ECO:0000259" key="8">
    <source>
        <dbReference type="Pfam" id="PF07926"/>
    </source>
</evidence>
<feature type="coiled-coil region" evidence="6">
    <location>
        <begin position="665"/>
        <end position="808"/>
    </location>
</feature>
<feature type="coiled-coil region" evidence="6">
    <location>
        <begin position="1035"/>
        <end position="1094"/>
    </location>
</feature>
<dbReference type="PANTHER" id="PTHR18898">
    <property type="entry name" value="NUCLEOPROTEIN TPR-RELATED"/>
    <property type="match status" value="1"/>
</dbReference>
<feature type="compositionally biased region" description="Low complexity" evidence="7">
    <location>
        <begin position="1911"/>
        <end position="1936"/>
    </location>
</feature>
<feature type="compositionally biased region" description="Acidic residues" evidence="7">
    <location>
        <begin position="2056"/>
        <end position="2135"/>
    </location>
</feature>
<feature type="compositionally biased region" description="Polar residues" evidence="7">
    <location>
        <begin position="2327"/>
        <end position="2346"/>
    </location>
</feature>
<evidence type="ECO:0000256" key="2">
    <source>
        <dbReference type="ARBA" id="ARBA00005274"/>
    </source>
</evidence>
<dbReference type="InterPro" id="IPR012929">
    <property type="entry name" value="Nucleoprot-TPR/MLP1-2_dom"/>
</dbReference>
<comment type="similarity">
    <text evidence="2">Belongs to the TPR family.</text>
</comment>
<feature type="region of interest" description="Disordered" evidence="7">
    <location>
        <begin position="2273"/>
        <end position="2493"/>
    </location>
</feature>
<feature type="region of interest" description="Disordered" evidence="7">
    <location>
        <begin position="1606"/>
        <end position="1625"/>
    </location>
</feature>
<evidence type="ECO:0000256" key="4">
    <source>
        <dbReference type="ARBA" id="ARBA00023054"/>
    </source>
</evidence>